<dbReference type="EMBL" id="BMAT01000211">
    <property type="protein sequence ID" value="GFR61715.1"/>
    <property type="molecule type" value="Genomic_DNA"/>
</dbReference>
<dbReference type="PANTHER" id="PTHR46060">
    <property type="entry name" value="MARINER MOS1 TRANSPOSASE-LIKE PROTEIN"/>
    <property type="match status" value="1"/>
</dbReference>
<evidence type="ECO:0000313" key="3">
    <source>
        <dbReference type="Proteomes" id="UP000762676"/>
    </source>
</evidence>
<organism evidence="2 3">
    <name type="scientific">Elysia marginata</name>
    <dbReference type="NCBI Taxonomy" id="1093978"/>
    <lineage>
        <taxon>Eukaryota</taxon>
        <taxon>Metazoa</taxon>
        <taxon>Spiralia</taxon>
        <taxon>Lophotrochozoa</taxon>
        <taxon>Mollusca</taxon>
        <taxon>Gastropoda</taxon>
        <taxon>Heterobranchia</taxon>
        <taxon>Euthyneura</taxon>
        <taxon>Panpulmonata</taxon>
        <taxon>Sacoglossa</taxon>
        <taxon>Placobranchoidea</taxon>
        <taxon>Plakobranchidae</taxon>
        <taxon>Elysia</taxon>
    </lineage>
</organism>
<name>A0AAV4ELZ6_9GAST</name>
<gene>
    <name evidence="2" type="ORF">ElyMa_000109700</name>
</gene>
<accession>A0AAV4ELZ6</accession>
<dbReference type="AlphaFoldDB" id="A0AAV4ELZ6"/>
<comment type="caution">
    <text evidence="2">The sequence shown here is derived from an EMBL/GenBank/DDBJ whole genome shotgun (WGS) entry which is preliminary data.</text>
</comment>
<dbReference type="InterPro" id="IPR052709">
    <property type="entry name" value="Transposase-MT_Hybrid"/>
</dbReference>
<protein>
    <submittedName>
        <fullName evidence="2">Histone-lysine N-methyltransferase SETMAR</fullName>
    </submittedName>
</protein>
<evidence type="ECO:0000256" key="1">
    <source>
        <dbReference type="SAM" id="MobiDB-lite"/>
    </source>
</evidence>
<sequence length="201" mass="23199">MATPIKDWSKLEVRAVVLFLFSKGIRPFEIHKQKAETYGEGAMSRCRVYQQCTWFREGRTSLDDEPKSGLPKTSTNEENTTRVEELIKCDRRMKIHKIASKLKIPKSKVHEIVHDTSGYRKVSARWVSKMLIEDLKLQRVEISQPFLLRCQQGNEDEDTTRNGMEPGGNFLAKKNPFDNLITGDETCVYLNTPETKRDSMT</sequence>
<feature type="region of interest" description="Disordered" evidence="1">
    <location>
        <begin position="60"/>
        <end position="79"/>
    </location>
</feature>
<keyword evidence="3" id="KW-1185">Reference proteome</keyword>
<proteinExistence type="predicted"/>
<dbReference type="PANTHER" id="PTHR46060:SF1">
    <property type="entry name" value="MARINER MOS1 TRANSPOSASE-LIKE PROTEIN"/>
    <property type="match status" value="1"/>
</dbReference>
<dbReference type="Proteomes" id="UP000762676">
    <property type="component" value="Unassembled WGS sequence"/>
</dbReference>
<reference evidence="2 3" key="1">
    <citation type="journal article" date="2021" name="Elife">
        <title>Chloroplast acquisition without the gene transfer in kleptoplastic sea slugs, Plakobranchus ocellatus.</title>
        <authorList>
            <person name="Maeda T."/>
            <person name="Takahashi S."/>
            <person name="Yoshida T."/>
            <person name="Shimamura S."/>
            <person name="Takaki Y."/>
            <person name="Nagai Y."/>
            <person name="Toyoda A."/>
            <person name="Suzuki Y."/>
            <person name="Arimoto A."/>
            <person name="Ishii H."/>
            <person name="Satoh N."/>
            <person name="Nishiyama T."/>
            <person name="Hasebe M."/>
            <person name="Maruyama T."/>
            <person name="Minagawa J."/>
            <person name="Obokata J."/>
            <person name="Shigenobu S."/>
        </authorList>
    </citation>
    <scope>NUCLEOTIDE SEQUENCE [LARGE SCALE GENOMIC DNA]</scope>
</reference>
<evidence type="ECO:0000313" key="2">
    <source>
        <dbReference type="EMBL" id="GFR61715.1"/>
    </source>
</evidence>